<dbReference type="Proteomes" id="UP000255528">
    <property type="component" value="Unassembled WGS sequence"/>
</dbReference>
<dbReference type="EMBL" id="UIGI01000001">
    <property type="protein sequence ID" value="SUW62381.1"/>
    <property type="molecule type" value="Genomic_DNA"/>
</dbReference>
<sequence length="159" mass="17935">MARPVFKIDNQTAKRFLLNYATFYELPRWANDIIRGAKGQIKTGTNQVSSSAVFRLVQSLEVISTQTVAATLNRKRLAVDGEVYCQRMIEYYTSAARCASQGITHQLQKHSQQNENHQFTIPVYNLTNTDREYARRLAIAGSTDELQRFLNGSTSKAAA</sequence>
<organism evidence="1 2">
    <name type="scientific">Buttiauxella agrestis</name>
    <dbReference type="NCBI Taxonomy" id="82977"/>
    <lineage>
        <taxon>Bacteria</taxon>
        <taxon>Pseudomonadati</taxon>
        <taxon>Pseudomonadota</taxon>
        <taxon>Gammaproteobacteria</taxon>
        <taxon>Enterobacterales</taxon>
        <taxon>Enterobacteriaceae</taxon>
        <taxon>Buttiauxella</taxon>
    </lineage>
</organism>
<dbReference type="RefSeq" id="WP_115627380.1">
    <property type="nucleotide sequence ID" value="NZ_UIGI01000001.1"/>
</dbReference>
<proteinExistence type="predicted"/>
<evidence type="ECO:0000313" key="2">
    <source>
        <dbReference type="Proteomes" id="UP000255528"/>
    </source>
</evidence>
<dbReference type="AlphaFoldDB" id="A0A381C3C5"/>
<gene>
    <name evidence="1" type="ORF">NCTC12119_00810</name>
</gene>
<name>A0A381C3C5_9ENTR</name>
<reference evidence="1 2" key="1">
    <citation type="submission" date="2018-06" db="EMBL/GenBank/DDBJ databases">
        <authorList>
            <consortium name="Pathogen Informatics"/>
            <person name="Doyle S."/>
        </authorList>
    </citation>
    <scope>NUCLEOTIDE SEQUENCE [LARGE SCALE GENOMIC DNA]</scope>
    <source>
        <strain evidence="1 2">NCTC12119</strain>
    </source>
</reference>
<accession>A0A381C3C5</accession>
<evidence type="ECO:0000313" key="1">
    <source>
        <dbReference type="EMBL" id="SUW62381.1"/>
    </source>
</evidence>
<protein>
    <submittedName>
        <fullName evidence="1">Uncharacterized protein</fullName>
    </submittedName>
</protein>